<proteinExistence type="predicted"/>
<sequence>TERNADLRVVRFPQKRALTASPAPARIQVSRYYRIVWFAALRWRRHVAVLVSEAALVLYNDSGPFSAAPAMDANRKNYRCGKPPFIVGKYAASQFYYYPT</sequence>
<accession>A0A7J6A8B0</accession>
<dbReference type="EMBL" id="JAAGNN010000017">
    <property type="protein sequence ID" value="KAF4078217.1"/>
    <property type="molecule type" value="Genomic_DNA"/>
</dbReference>
<reference evidence="1 2" key="1">
    <citation type="submission" date="2020-02" db="EMBL/GenBank/DDBJ databases">
        <title>A chromosome-scale genome assembly of the black bullhead catfish (Ameiurus melas).</title>
        <authorList>
            <person name="Wen M."/>
            <person name="Zham M."/>
            <person name="Cabau C."/>
            <person name="Klopp C."/>
            <person name="Donnadieu C."/>
            <person name="Roques C."/>
            <person name="Bouchez O."/>
            <person name="Lampietro C."/>
            <person name="Jouanno E."/>
            <person name="Herpin A."/>
            <person name="Louis A."/>
            <person name="Berthelot C."/>
            <person name="Parey E."/>
            <person name="Roest-Crollius H."/>
            <person name="Braasch I."/>
            <person name="Postlethwait J."/>
            <person name="Robinson-Rechavi M."/>
            <person name="Echchiki A."/>
            <person name="Begum T."/>
            <person name="Montfort J."/>
            <person name="Schartl M."/>
            <person name="Bobe J."/>
            <person name="Guiguen Y."/>
        </authorList>
    </citation>
    <scope>NUCLEOTIDE SEQUENCE [LARGE SCALE GENOMIC DNA]</scope>
    <source>
        <strain evidence="1">M_S1</strain>
        <tissue evidence="1">Blood</tissue>
    </source>
</reference>
<gene>
    <name evidence="1" type="ORF">AMELA_G00196800</name>
</gene>
<dbReference type="Proteomes" id="UP000593565">
    <property type="component" value="Unassembled WGS sequence"/>
</dbReference>
<evidence type="ECO:0000313" key="2">
    <source>
        <dbReference type="Proteomes" id="UP000593565"/>
    </source>
</evidence>
<comment type="caution">
    <text evidence="1">The sequence shown here is derived from an EMBL/GenBank/DDBJ whole genome shotgun (WGS) entry which is preliminary data.</text>
</comment>
<evidence type="ECO:0000313" key="1">
    <source>
        <dbReference type="EMBL" id="KAF4078217.1"/>
    </source>
</evidence>
<keyword evidence="2" id="KW-1185">Reference proteome</keyword>
<dbReference type="AlphaFoldDB" id="A0A7J6A8B0"/>
<protein>
    <submittedName>
        <fullName evidence="1">Uncharacterized protein</fullName>
    </submittedName>
</protein>
<organism evidence="1 2">
    <name type="scientific">Ameiurus melas</name>
    <name type="common">Black bullhead</name>
    <name type="synonym">Silurus melas</name>
    <dbReference type="NCBI Taxonomy" id="219545"/>
    <lineage>
        <taxon>Eukaryota</taxon>
        <taxon>Metazoa</taxon>
        <taxon>Chordata</taxon>
        <taxon>Craniata</taxon>
        <taxon>Vertebrata</taxon>
        <taxon>Euteleostomi</taxon>
        <taxon>Actinopterygii</taxon>
        <taxon>Neopterygii</taxon>
        <taxon>Teleostei</taxon>
        <taxon>Ostariophysi</taxon>
        <taxon>Siluriformes</taxon>
        <taxon>Ictaluridae</taxon>
        <taxon>Ameiurus</taxon>
    </lineage>
</organism>
<name>A0A7J6A8B0_AMEME</name>
<feature type="non-terminal residue" evidence="1">
    <location>
        <position position="1"/>
    </location>
</feature>